<dbReference type="UniPathway" id="UPA00558"/>
<dbReference type="STRING" id="765915.A0A1Y2HYF4"/>
<proteinExistence type="predicted"/>
<protein>
    <recommendedName>
        <fullName evidence="3">phosphatidylserine decarboxylase</fullName>
        <ecNumber evidence="3">4.1.1.65</ecNumber>
    </recommendedName>
</protein>
<evidence type="ECO:0000313" key="14">
    <source>
        <dbReference type="Proteomes" id="UP000193411"/>
    </source>
</evidence>
<keyword evidence="9" id="KW-1208">Phospholipid metabolism</keyword>
<dbReference type="GO" id="GO:0006646">
    <property type="term" value="P:phosphatidylethanolamine biosynthetic process"/>
    <property type="evidence" value="ECO:0007669"/>
    <property type="project" value="UniProtKB-UniPathway"/>
</dbReference>
<dbReference type="AlphaFoldDB" id="A0A1Y2HYF4"/>
<evidence type="ECO:0000256" key="1">
    <source>
        <dbReference type="ARBA" id="ARBA00001928"/>
    </source>
</evidence>
<evidence type="ECO:0000256" key="7">
    <source>
        <dbReference type="ARBA" id="ARBA00023209"/>
    </source>
</evidence>
<evidence type="ECO:0000313" key="13">
    <source>
        <dbReference type="EMBL" id="ORZ38172.1"/>
    </source>
</evidence>
<comment type="pathway">
    <text evidence="11">Phospholipid metabolism; phosphatidylethanolamine biosynthesis.</text>
</comment>
<comment type="caution">
    <text evidence="13">The sequence shown here is derived from an EMBL/GenBank/DDBJ whole genome shotgun (WGS) entry which is preliminary data.</text>
</comment>
<name>A0A1Y2HYF4_9FUNG</name>
<comment type="cofactor">
    <cofactor evidence="1">
        <name>pyruvate</name>
        <dbReference type="ChEBI" id="CHEBI:15361"/>
    </cofactor>
</comment>
<dbReference type="Proteomes" id="UP000193411">
    <property type="component" value="Unassembled WGS sequence"/>
</dbReference>
<dbReference type="EC" id="4.1.1.65" evidence="3"/>
<keyword evidence="7" id="KW-0594">Phospholipid biosynthesis</keyword>
<evidence type="ECO:0000256" key="2">
    <source>
        <dbReference type="ARBA" id="ARBA00005189"/>
    </source>
</evidence>
<evidence type="ECO:0000256" key="11">
    <source>
        <dbReference type="ARBA" id="ARBA00024326"/>
    </source>
</evidence>
<comment type="pathway">
    <text evidence="2">Lipid metabolism.</text>
</comment>
<evidence type="ECO:0000256" key="3">
    <source>
        <dbReference type="ARBA" id="ARBA00012243"/>
    </source>
</evidence>
<dbReference type="InterPro" id="IPR033177">
    <property type="entry name" value="PSD-B"/>
</dbReference>
<keyword evidence="4" id="KW-0444">Lipid biosynthesis</keyword>
<keyword evidence="6" id="KW-0443">Lipid metabolism</keyword>
<keyword evidence="8" id="KW-0456">Lyase</keyword>
<gene>
    <name evidence="13" type="ORF">BCR44DRAFT_33971</name>
</gene>
<keyword evidence="5" id="KW-0210">Decarboxylase</keyword>
<keyword evidence="14" id="KW-1185">Reference proteome</keyword>
<dbReference type="PANTHER" id="PTHR10067">
    <property type="entry name" value="PHOSPHATIDYLSERINE DECARBOXYLASE"/>
    <property type="match status" value="1"/>
</dbReference>
<evidence type="ECO:0000256" key="6">
    <source>
        <dbReference type="ARBA" id="ARBA00023098"/>
    </source>
</evidence>
<dbReference type="PANTHER" id="PTHR10067:SF6">
    <property type="entry name" value="PHOSPHATIDYLSERINE DECARBOXYLASE PROENZYME, MITOCHONDRIAL"/>
    <property type="match status" value="1"/>
</dbReference>
<dbReference type="NCBIfam" id="TIGR00163">
    <property type="entry name" value="PS_decarb"/>
    <property type="match status" value="1"/>
</dbReference>
<dbReference type="Pfam" id="PF02666">
    <property type="entry name" value="PS_Dcarbxylase"/>
    <property type="match status" value="1"/>
</dbReference>
<keyword evidence="10" id="KW-0670">Pyruvate</keyword>
<dbReference type="OrthoDB" id="4330at2759"/>
<dbReference type="GO" id="GO:0004609">
    <property type="term" value="F:phosphatidylserine decarboxylase activity"/>
    <property type="evidence" value="ECO:0007669"/>
    <property type="project" value="UniProtKB-EC"/>
</dbReference>
<reference evidence="13 14" key="1">
    <citation type="submission" date="2016-07" db="EMBL/GenBank/DDBJ databases">
        <title>Pervasive Adenine N6-methylation of Active Genes in Fungi.</title>
        <authorList>
            <consortium name="DOE Joint Genome Institute"/>
            <person name="Mondo S.J."/>
            <person name="Dannebaum R.O."/>
            <person name="Kuo R.C."/>
            <person name="Labutti K."/>
            <person name="Haridas S."/>
            <person name="Kuo A."/>
            <person name="Salamov A."/>
            <person name="Ahrendt S.R."/>
            <person name="Lipzen A."/>
            <person name="Sullivan W."/>
            <person name="Andreopoulos W.B."/>
            <person name="Clum A."/>
            <person name="Lindquist E."/>
            <person name="Daum C."/>
            <person name="Ramamoorthy G.K."/>
            <person name="Gryganskyi A."/>
            <person name="Culley D."/>
            <person name="Magnuson J.K."/>
            <person name="James T.Y."/>
            <person name="O'Malley M.A."/>
            <person name="Stajich J.E."/>
            <person name="Spatafora J.W."/>
            <person name="Visel A."/>
            <person name="Grigoriev I.V."/>
        </authorList>
    </citation>
    <scope>NUCLEOTIDE SEQUENCE [LARGE SCALE GENOMIC DNA]</scope>
    <source>
        <strain evidence="13 14">PL171</strain>
    </source>
</reference>
<feature type="region of interest" description="Disordered" evidence="12">
    <location>
        <begin position="66"/>
        <end position="92"/>
    </location>
</feature>
<dbReference type="EMBL" id="MCFL01000009">
    <property type="protein sequence ID" value="ORZ38172.1"/>
    <property type="molecule type" value="Genomic_DNA"/>
</dbReference>
<evidence type="ECO:0000256" key="12">
    <source>
        <dbReference type="SAM" id="MobiDB-lite"/>
    </source>
</evidence>
<organism evidence="13 14">
    <name type="scientific">Catenaria anguillulae PL171</name>
    <dbReference type="NCBI Taxonomy" id="765915"/>
    <lineage>
        <taxon>Eukaryota</taxon>
        <taxon>Fungi</taxon>
        <taxon>Fungi incertae sedis</taxon>
        <taxon>Blastocladiomycota</taxon>
        <taxon>Blastocladiomycetes</taxon>
        <taxon>Blastocladiales</taxon>
        <taxon>Catenariaceae</taxon>
        <taxon>Catenaria</taxon>
    </lineage>
</organism>
<dbReference type="GO" id="GO:0005739">
    <property type="term" value="C:mitochondrion"/>
    <property type="evidence" value="ECO:0007669"/>
    <property type="project" value="TreeGrafter"/>
</dbReference>
<evidence type="ECO:0000256" key="9">
    <source>
        <dbReference type="ARBA" id="ARBA00023264"/>
    </source>
</evidence>
<evidence type="ECO:0000256" key="10">
    <source>
        <dbReference type="ARBA" id="ARBA00023317"/>
    </source>
</evidence>
<evidence type="ECO:0000256" key="8">
    <source>
        <dbReference type="ARBA" id="ARBA00023239"/>
    </source>
</evidence>
<evidence type="ECO:0000256" key="5">
    <source>
        <dbReference type="ARBA" id="ARBA00022793"/>
    </source>
</evidence>
<accession>A0A1Y2HYF4</accession>
<feature type="compositionally biased region" description="Polar residues" evidence="12">
    <location>
        <begin position="66"/>
        <end position="76"/>
    </location>
</feature>
<dbReference type="InterPro" id="IPR003817">
    <property type="entry name" value="PS_Dcarbxylase"/>
</dbReference>
<evidence type="ECO:0000256" key="4">
    <source>
        <dbReference type="ARBA" id="ARBA00022516"/>
    </source>
</evidence>
<sequence>MYSCTRPLLCATVRSTALQRIGLAGASVCGSGLGTSSKPLPLRLGTLAPTSRQTLIQSRDIHGQYRSYSSSTNGGKHQQHDHPPPPPPPKFQIPHIPIAVGLGVIAGIQFKHLLIDPDFDTATPGHQLPTGTRGVDVDGSLLAHILRMLPLRTLSRAWGVLNNDLVLPEWLRVPVLSTYAWIFNCQLHEMRQPDLKQYKNLGDFFYREIDLERFRPVDPSAQLVSPADGLLLHWGKVEAPLGEHDPEYAEHAIVHGIKGAGYNVQTLLGGGGSSSSSATTTAAGVGKELAAVDAHHARGESDLYYAVIYLAPGDYHRFHSPANWKVAERRHVHGELLSVSPRLLRRLPTLFTLNERVALVGQWGAEHKHNHLFAMVPVGATNVGSIRINFDAELATNHPGWYGGLGYGIDTRVYGNGKDGAVALTKGQEVGGFMLGSTVVLVFEAPKNGFKWAGKAREALDKGLPIKVKVGEALGEIIV</sequence>